<feature type="chain" id="PRO_5044950408" description="Endoglucanase" evidence="7">
    <location>
        <begin position="33"/>
        <end position="499"/>
    </location>
</feature>
<reference evidence="10 11" key="2">
    <citation type="submission" date="2022-06" db="EMBL/GenBank/DDBJ databases">
        <title>Genomic Encyclopedia of Type Strains, Phase I: the one thousand microbial genomes (KMG-I) project.</title>
        <authorList>
            <person name="Kyrpides N."/>
        </authorList>
    </citation>
    <scope>NUCLEOTIDE SEQUENCE [LARGE SCALE GENOMIC DNA]</scope>
    <source>
        <strain evidence="10 11">DSM 43889</strain>
    </source>
</reference>
<evidence type="ECO:0000256" key="5">
    <source>
        <dbReference type="PROSITE-ProRule" id="PRU10059"/>
    </source>
</evidence>
<evidence type="ECO:0000313" key="10">
    <source>
        <dbReference type="EMBL" id="MCP2334068.1"/>
    </source>
</evidence>
<dbReference type="PROSITE" id="PS51318">
    <property type="entry name" value="TAT"/>
    <property type="match status" value="1"/>
</dbReference>
<evidence type="ECO:0000256" key="4">
    <source>
        <dbReference type="ARBA" id="ARBA00023326"/>
    </source>
</evidence>
<sequence>MTNGPLRRRTCLTAAISLLTVTALGATPPALADTGGAEPRTGQFNYGEALQKSIWFYDAQRSGVLPADNRVSWRGDSAVDDGSDVGLDLSGGFYDAGDHVKFGFPFAYTMTMLAWGAVEEPDAYAESGQLEHLRDNLRWGTDYILRAHPEPDVLYGQVGDGHLDHSFWGPAEAMTMERPAFRIDPSCPGSDLAGETAAALAASSLVFADSDPAYAETLVEHARQLYDFADTHRGVYSDCITNAQDFYNSWGGYQDELVWGAIWLHRATGERSYLDKARQEYELLPDPNGWKSYGWTQSWSDKAYGSYVLMAQLTGEQRYVEDANRWLDFWTVGVNGDRVDYSPGGQAVLDTWGSLRYATTTAFAALVHSETVSDPALRQRYHDFGVRQVDYALGDNPRQSSYVVGFGENPPVNPHHRSAHGSTTDDIDVPATNTHVLYGALVGGPALPDDQYVDDRTDYVSNEVALDYNAGFTSALVKLYAEYGGDPLPDFPPSGGGTG</sequence>
<name>A0ABT1JNG5_ACTCY</name>
<evidence type="ECO:0000256" key="7">
    <source>
        <dbReference type="RuleBase" id="RU361166"/>
    </source>
</evidence>
<dbReference type="PROSITE" id="PS00592">
    <property type="entry name" value="GH9_2"/>
    <property type="match status" value="1"/>
</dbReference>
<dbReference type="InterPro" id="IPR018221">
    <property type="entry name" value="Glyco_hydro_9_His_AS"/>
</dbReference>
<dbReference type="InterPro" id="IPR006311">
    <property type="entry name" value="TAT_signal"/>
</dbReference>
<dbReference type="EC" id="3.2.1.4" evidence="7"/>
<evidence type="ECO:0000256" key="6">
    <source>
        <dbReference type="PROSITE-ProRule" id="PRU10060"/>
    </source>
</evidence>
<feature type="active site" evidence="6">
    <location>
        <position position="454"/>
    </location>
</feature>
<keyword evidence="1 5" id="KW-0378">Hydrolase</keyword>
<comment type="similarity">
    <text evidence="5 7">Belongs to the glycosyl hydrolase 9 (cellulase E) family.</text>
</comment>
<feature type="active site" evidence="6">
    <location>
        <position position="463"/>
    </location>
</feature>
<proteinExistence type="inferred from homology"/>
<dbReference type="Proteomes" id="UP000791080">
    <property type="component" value="Unassembled WGS sequence"/>
</dbReference>
<keyword evidence="3 5" id="KW-0326">Glycosidase</keyword>
<dbReference type="EMBL" id="AUBJ02000001">
    <property type="protein sequence ID" value="MCP2334068.1"/>
    <property type="molecule type" value="Genomic_DNA"/>
</dbReference>
<feature type="domain" description="Glycoside hydrolase family 9" evidence="9">
    <location>
        <begin position="46"/>
        <end position="476"/>
    </location>
</feature>
<feature type="active site" evidence="5">
    <location>
        <position position="415"/>
    </location>
</feature>
<comment type="caution">
    <text evidence="10">The sequence shown here is derived from an EMBL/GenBank/DDBJ whole genome shotgun (WGS) entry which is preliminary data.</text>
</comment>
<dbReference type="Gene3D" id="1.50.10.10">
    <property type="match status" value="1"/>
</dbReference>
<protein>
    <recommendedName>
        <fullName evidence="7">Endoglucanase</fullName>
        <ecNumber evidence="7">3.2.1.4</ecNumber>
    </recommendedName>
</protein>
<keyword evidence="4 5" id="KW-0624">Polysaccharide degradation</keyword>
<dbReference type="InterPro" id="IPR001701">
    <property type="entry name" value="Glyco_hydro_9"/>
</dbReference>
<dbReference type="Pfam" id="PF00759">
    <property type="entry name" value="Glyco_hydro_9"/>
    <property type="match status" value="1"/>
</dbReference>
<reference evidence="10 11" key="1">
    <citation type="submission" date="2013-07" db="EMBL/GenBank/DDBJ databases">
        <authorList>
            <consortium name="DOE Joint Genome Institute"/>
            <person name="Reeve W."/>
            <person name="Huntemann M."/>
            <person name="Han J."/>
            <person name="Chen A."/>
            <person name="Kyrpides N."/>
            <person name="Mavromatis K."/>
            <person name="Markowitz V."/>
            <person name="Palaniappan K."/>
            <person name="Ivanova N."/>
            <person name="Schaumberg A."/>
            <person name="Pati A."/>
            <person name="Liolios K."/>
            <person name="Nordberg H.P."/>
            <person name="Cantor M.N."/>
            <person name="Hua S.X."/>
            <person name="Woyke T."/>
        </authorList>
    </citation>
    <scope>NUCLEOTIDE SEQUENCE [LARGE SCALE GENOMIC DNA]</scope>
    <source>
        <strain evidence="10 11">DSM 43889</strain>
    </source>
</reference>
<evidence type="ECO:0000256" key="3">
    <source>
        <dbReference type="ARBA" id="ARBA00023295"/>
    </source>
</evidence>
<dbReference type="GO" id="GO:0016787">
    <property type="term" value="F:hydrolase activity"/>
    <property type="evidence" value="ECO:0007669"/>
    <property type="project" value="UniProtKB-KW"/>
</dbReference>
<keyword evidence="7" id="KW-0136">Cellulose degradation</keyword>
<evidence type="ECO:0000313" key="11">
    <source>
        <dbReference type="Proteomes" id="UP000791080"/>
    </source>
</evidence>
<keyword evidence="7" id="KW-0732">Signal</keyword>
<evidence type="ECO:0000256" key="8">
    <source>
        <dbReference type="SAM" id="MobiDB-lite"/>
    </source>
</evidence>
<comment type="catalytic activity">
    <reaction evidence="7">
        <text>Endohydrolysis of (1-&gt;4)-beta-D-glucosidic linkages in cellulose, lichenin and cereal beta-D-glucans.</text>
        <dbReference type="EC" id="3.2.1.4"/>
    </reaction>
</comment>
<evidence type="ECO:0000256" key="2">
    <source>
        <dbReference type="ARBA" id="ARBA00023277"/>
    </source>
</evidence>
<accession>A0ABT1JNG5</accession>
<keyword evidence="2 5" id="KW-0119">Carbohydrate metabolism</keyword>
<dbReference type="InterPro" id="IPR012341">
    <property type="entry name" value="6hp_glycosidase-like_sf"/>
</dbReference>
<dbReference type="SUPFAM" id="SSF48208">
    <property type="entry name" value="Six-hairpin glycosidases"/>
    <property type="match status" value="1"/>
</dbReference>
<evidence type="ECO:0000259" key="9">
    <source>
        <dbReference type="Pfam" id="PF00759"/>
    </source>
</evidence>
<dbReference type="PROSITE" id="PS00698">
    <property type="entry name" value="GH9_3"/>
    <property type="match status" value="1"/>
</dbReference>
<dbReference type="InterPro" id="IPR008928">
    <property type="entry name" value="6-hairpin_glycosidase_sf"/>
</dbReference>
<dbReference type="InterPro" id="IPR033126">
    <property type="entry name" value="Glyco_hydro_9_Asp/Glu_AS"/>
</dbReference>
<gene>
    <name evidence="10" type="ORF">G443_004338</name>
</gene>
<organism evidence="10 11">
    <name type="scientific">Actinoalloteichus caeruleus DSM 43889</name>
    <dbReference type="NCBI Taxonomy" id="1120930"/>
    <lineage>
        <taxon>Bacteria</taxon>
        <taxon>Bacillati</taxon>
        <taxon>Actinomycetota</taxon>
        <taxon>Actinomycetes</taxon>
        <taxon>Pseudonocardiales</taxon>
        <taxon>Pseudonocardiaceae</taxon>
        <taxon>Actinoalloteichus</taxon>
        <taxon>Actinoalloteichus cyanogriseus</taxon>
    </lineage>
</organism>
<feature type="region of interest" description="Disordered" evidence="8">
    <location>
        <begin position="407"/>
        <end position="428"/>
    </location>
</feature>
<dbReference type="RefSeq" id="WP_026418585.1">
    <property type="nucleotide sequence ID" value="NZ_AUBJ02000001.1"/>
</dbReference>
<evidence type="ECO:0000256" key="1">
    <source>
        <dbReference type="ARBA" id="ARBA00022801"/>
    </source>
</evidence>
<feature type="signal peptide" evidence="7">
    <location>
        <begin position="1"/>
        <end position="32"/>
    </location>
</feature>
<dbReference type="PANTHER" id="PTHR22298">
    <property type="entry name" value="ENDO-1,4-BETA-GLUCANASE"/>
    <property type="match status" value="1"/>
</dbReference>
<keyword evidence="11" id="KW-1185">Reference proteome</keyword>